<evidence type="ECO:0000256" key="8">
    <source>
        <dbReference type="ARBA" id="ARBA00022771"/>
    </source>
</evidence>
<evidence type="ECO:0000259" key="17">
    <source>
        <dbReference type="Pfam" id="PF04757"/>
    </source>
</evidence>
<feature type="region of interest" description="Disordered" evidence="16">
    <location>
        <begin position="261"/>
        <end position="280"/>
    </location>
</feature>
<evidence type="ECO:0000256" key="7">
    <source>
        <dbReference type="ARBA" id="ARBA00022723"/>
    </source>
</evidence>
<dbReference type="InterPro" id="IPR006845">
    <property type="entry name" value="Pex_N"/>
</dbReference>
<dbReference type="SUPFAM" id="SSF57850">
    <property type="entry name" value="RING/U-box"/>
    <property type="match status" value="1"/>
</dbReference>
<keyword evidence="11" id="KW-1133">Transmembrane helix</keyword>
<evidence type="ECO:0000256" key="13">
    <source>
        <dbReference type="ARBA" id="ARBA00023140"/>
    </source>
</evidence>
<keyword evidence="19" id="KW-1185">Reference proteome</keyword>
<feature type="domain" description="Pex N-terminal" evidence="17">
    <location>
        <begin position="23"/>
        <end position="245"/>
    </location>
</feature>
<evidence type="ECO:0000256" key="10">
    <source>
        <dbReference type="ARBA" id="ARBA00022927"/>
    </source>
</evidence>
<evidence type="ECO:0000256" key="2">
    <source>
        <dbReference type="ARBA" id="ARBA00004906"/>
    </source>
</evidence>
<dbReference type="PANTHER" id="PTHR12888">
    <property type="entry name" value="PEROXISOME ASSEMBLY PROTEIN 12 PEROXIN-12"/>
    <property type="match status" value="1"/>
</dbReference>
<evidence type="ECO:0000256" key="9">
    <source>
        <dbReference type="ARBA" id="ARBA00022833"/>
    </source>
</evidence>
<name>A0ABX6EV23_KLUMA</name>
<dbReference type="InterPro" id="IPR017375">
    <property type="entry name" value="PEX12"/>
</dbReference>
<comment type="subunit">
    <text evidence="15">Component of the PEX2-PEX10-PEX12 retrotranslocation channel, composed of PEX2, PEX10 and PEX12.</text>
</comment>
<evidence type="ECO:0000256" key="1">
    <source>
        <dbReference type="ARBA" id="ARBA00004585"/>
    </source>
</evidence>
<comment type="subcellular location">
    <subcellularLocation>
        <location evidence="1">Peroxisome membrane</location>
        <topology evidence="1">Multi-pass membrane protein</topology>
    </subcellularLocation>
</comment>
<keyword evidence="10" id="KW-0653">Protein transport</keyword>
<organism evidence="18 19">
    <name type="scientific">Kluyveromyces marxianus</name>
    <name type="common">Yeast</name>
    <name type="synonym">Candida kefyr</name>
    <dbReference type="NCBI Taxonomy" id="4911"/>
    <lineage>
        <taxon>Eukaryota</taxon>
        <taxon>Fungi</taxon>
        <taxon>Dikarya</taxon>
        <taxon>Ascomycota</taxon>
        <taxon>Saccharomycotina</taxon>
        <taxon>Saccharomycetes</taxon>
        <taxon>Saccharomycetales</taxon>
        <taxon>Saccharomycetaceae</taxon>
        <taxon>Kluyveromyces</taxon>
    </lineage>
</organism>
<evidence type="ECO:0000256" key="14">
    <source>
        <dbReference type="ARBA" id="ARBA00029692"/>
    </source>
</evidence>
<keyword evidence="12" id="KW-0472">Membrane</keyword>
<evidence type="ECO:0000313" key="19">
    <source>
        <dbReference type="Proteomes" id="UP000422736"/>
    </source>
</evidence>
<evidence type="ECO:0000256" key="6">
    <source>
        <dbReference type="ARBA" id="ARBA00022692"/>
    </source>
</evidence>
<protein>
    <recommendedName>
        <fullName evidence="4">Peroxisome assembly protein 12</fullName>
    </recommendedName>
    <alternativeName>
        <fullName evidence="14">Peroxin-12</fullName>
    </alternativeName>
</protein>
<accession>A0ABX6EV23</accession>
<gene>
    <name evidence="18" type="primary">PEX12</name>
    <name evidence="18" type="ORF">FIM1_2844</name>
</gene>
<keyword evidence="7" id="KW-0479">Metal-binding</keyword>
<dbReference type="InterPro" id="IPR013083">
    <property type="entry name" value="Znf_RING/FYVE/PHD"/>
</dbReference>
<comment type="similarity">
    <text evidence="3">Belongs to the pex2/pex10/pex12 family.</text>
</comment>
<comment type="pathway">
    <text evidence="2">Protein modification; protein ubiquitination.</text>
</comment>
<evidence type="ECO:0000313" key="18">
    <source>
        <dbReference type="EMBL" id="QGN16143.1"/>
    </source>
</evidence>
<dbReference type="EMBL" id="CP015057">
    <property type="protein sequence ID" value="QGN16143.1"/>
    <property type="molecule type" value="Genomic_DNA"/>
</dbReference>
<dbReference type="Pfam" id="PF04757">
    <property type="entry name" value="Pex2_Pex12"/>
    <property type="match status" value="1"/>
</dbReference>
<evidence type="ECO:0000256" key="16">
    <source>
        <dbReference type="SAM" id="MobiDB-lite"/>
    </source>
</evidence>
<evidence type="ECO:0000256" key="5">
    <source>
        <dbReference type="ARBA" id="ARBA00022448"/>
    </source>
</evidence>
<keyword evidence="13" id="KW-0576">Peroxisome</keyword>
<dbReference type="Proteomes" id="UP000422736">
    <property type="component" value="Chromosome 4"/>
</dbReference>
<evidence type="ECO:0000256" key="12">
    <source>
        <dbReference type="ARBA" id="ARBA00023136"/>
    </source>
</evidence>
<dbReference type="Gene3D" id="3.30.40.10">
    <property type="entry name" value="Zinc/RING finger domain, C3HC4 (zinc finger)"/>
    <property type="match status" value="1"/>
</dbReference>
<evidence type="ECO:0000256" key="15">
    <source>
        <dbReference type="ARBA" id="ARBA00034505"/>
    </source>
</evidence>
<reference evidence="18 19" key="2">
    <citation type="submission" date="2019-11" db="EMBL/GenBank/DDBJ databases">
        <authorList>
            <person name="Lu H."/>
        </authorList>
    </citation>
    <scope>NUCLEOTIDE SEQUENCE [LARGE SCALE GENOMIC DNA]</scope>
    <source>
        <strain evidence="18 19">FIM1</strain>
    </source>
</reference>
<evidence type="ECO:0000256" key="3">
    <source>
        <dbReference type="ARBA" id="ARBA00008704"/>
    </source>
</evidence>
<sequence>MDFYSNLPVNLQQPTLFEILSVNEVKKLIKPTLRYIFSLYLQHRGTGRWLLKIFNKFDLLILLLKSLLEYRHFKATGATILDKFYGLKRVSRFDHLTFLGVWINDCLSEYINDICEQYHEKLQSMKLTNLKLNNWQQWFDLYFPKVQQAIKVINFCFKLKYLRDSKHSDLVQFATQTRYERYSEPDEVESKVPAVSDIVQRRRKRTNMPRILEIVKKSVDKTSSMFLDKLFPSFLVMIRILQIINQRPELFKQDVRIKKPKPPVLPSKKGSDKDVDKANATTENCPLCGEKIKDPAMISSGYIADLKCAEEWVRTETTCFITGIEINKTIRKLLI</sequence>
<keyword evidence="6" id="KW-0812">Transmembrane</keyword>
<keyword evidence="5" id="KW-0813">Transport</keyword>
<proteinExistence type="inferred from homology"/>
<evidence type="ECO:0000256" key="11">
    <source>
        <dbReference type="ARBA" id="ARBA00022989"/>
    </source>
</evidence>
<keyword evidence="8" id="KW-0863">Zinc-finger</keyword>
<reference evidence="18 19" key="1">
    <citation type="submission" date="2016-03" db="EMBL/GenBank/DDBJ databases">
        <title>How can Kluyveromyces marxianus grow so fast - potential evolutionary course in Saccharomyces Complex revealed by comparative genomics.</title>
        <authorList>
            <person name="Mo W."/>
            <person name="Lu W."/>
            <person name="Yang X."/>
            <person name="Qi J."/>
            <person name="Lv H."/>
        </authorList>
    </citation>
    <scope>NUCLEOTIDE SEQUENCE [LARGE SCALE GENOMIC DNA]</scope>
    <source>
        <strain evidence="18 19">FIM1</strain>
    </source>
</reference>
<evidence type="ECO:0000256" key="4">
    <source>
        <dbReference type="ARBA" id="ARBA00018980"/>
    </source>
</evidence>
<keyword evidence="9" id="KW-0862">Zinc</keyword>
<dbReference type="PANTHER" id="PTHR12888:SF0">
    <property type="entry name" value="PEROXISOME ASSEMBLY PROTEIN 12"/>
    <property type="match status" value="1"/>
</dbReference>